<comment type="caution">
    <text evidence="6">The sequence shown here is derived from an EMBL/GenBank/DDBJ whole genome shotgun (WGS) entry which is preliminary data.</text>
</comment>
<keyword evidence="1" id="KW-0805">Transcription regulation</keyword>
<dbReference type="GO" id="GO:0043565">
    <property type="term" value="F:sequence-specific DNA binding"/>
    <property type="evidence" value="ECO:0007669"/>
    <property type="project" value="InterPro"/>
</dbReference>
<evidence type="ECO:0000256" key="2">
    <source>
        <dbReference type="ARBA" id="ARBA00023125"/>
    </source>
</evidence>
<accession>A0A078RVK6</accession>
<dbReference type="GO" id="GO:0003700">
    <property type="term" value="F:DNA-binding transcription factor activity"/>
    <property type="evidence" value="ECO:0007669"/>
    <property type="project" value="InterPro"/>
</dbReference>
<dbReference type="PANTHER" id="PTHR43280">
    <property type="entry name" value="ARAC-FAMILY TRANSCRIPTIONAL REGULATOR"/>
    <property type="match status" value="1"/>
</dbReference>
<evidence type="ECO:0000256" key="3">
    <source>
        <dbReference type="ARBA" id="ARBA00023163"/>
    </source>
</evidence>
<dbReference type="SMART" id="SM00342">
    <property type="entry name" value="HTH_ARAC"/>
    <property type="match status" value="1"/>
</dbReference>
<dbReference type="SUPFAM" id="SSF46689">
    <property type="entry name" value="Homeodomain-like"/>
    <property type="match status" value="1"/>
</dbReference>
<dbReference type="PROSITE" id="PS01124">
    <property type="entry name" value="HTH_ARAC_FAMILY_2"/>
    <property type="match status" value="1"/>
</dbReference>
<name>A0A078RVK6_BACUN</name>
<evidence type="ECO:0000256" key="1">
    <source>
        <dbReference type="ARBA" id="ARBA00023015"/>
    </source>
</evidence>
<dbReference type="Gene3D" id="1.10.10.60">
    <property type="entry name" value="Homeodomain-like"/>
    <property type="match status" value="1"/>
</dbReference>
<organism evidence="6 7">
    <name type="scientific">Bacteroides uniformis str. 3978 T3 ii</name>
    <dbReference type="NCBI Taxonomy" id="1339349"/>
    <lineage>
        <taxon>Bacteria</taxon>
        <taxon>Pseudomonadati</taxon>
        <taxon>Bacteroidota</taxon>
        <taxon>Bacteroidia</taxon>
        <taxon>Bacteroidales</taxon>
        <taxon>Bacteroidaceae</taxon>
        <taxon>Bacteroides</taxon>
    </lineage>
</organism>
<keyword evidence="2" id="KW-0238">DNA-binding</keyword>
<dbReference type="Proteomes" id="UP000028013">
    <property type="component" value="Unassembled WGS sequence"/>
</dbReference>
<dbReference type="PANTHER" id="PTHR43280:SF32">
    <property type="entry name" value="TRANSCRIPTIONAL REGULATORY PROTEIN"/>
    <property type="match status" value="1"/>
</dbReference>
<keyword evidence="3" id="KW-0804">Transcription</keyword>
<dbReference type="InterPro" id="IPR009057">
    <property type="entry name" value="Homeodomain-like_sf"/>
</dbReference>
<reference evidence="6 7" key="1">
    <citation type="submission" date="2014-04" db="EMBL/GenBank/DDBJ databases">
        <authorList>
            <person name="Sears C."/>
            <person name="Carroll K."/>
            <person name="Sack B.R."/>
            <person name="Qadri F."/>
            <person name="Myers L.L."/>
            <person name="Chung G.-T."/>
            <person name="Escheverria P."/>
            <person name="Fraser C.M."/>
            <person name="Sadzewicz L."/>
            <person name="Shefchek K.A."/>
            <person name="Tallon L."/>
            <person name="Das S.P."/>
            <person name="Daugherty S."/>
            <person name="Mongodin E.F."/>
        </authorList>
    </citation>
    <scope>NUCLEOTIDE SEQUENCE [LARGE SCALE GENOMIC DNA]</scope>
    <source>
        <strain evidence="6 7">3978 T3 ii</strain>
    </source>
</reference>
<sequence>MNMKNEEKIYQLNTYNIAEYTSTDYTDNDIAILGDFKNLLFNKYFKLNANIYVVCVKGRLQININTQKYAIYPGEMLICMPNMILSNCTTSSDFKGAMFCLSTQITQKYLHKSSDIWNKAFYISQNPVVRIDKDRVQLFDLYYKVIRARMKQAEQPYYKEVIRSLIRTMLYELLADLNQLSTPPESQMVKRSNILFKRFLDLLACTEVKKRSISYYAGKLCVTPKYLSTVCKKVSGKTAFEWINDYVVEDIKYFLKYSNKSIKEISEHQDFPNISFFGKYVKTHLGTSPTDYRKQSLPPRGTLQQKRRS</sequence>
<proteinExistence type="predicted"/>
<dbReference type="EMBL" id="JNHN01000180">
    <property type="protein sequence ID" value="KDS48357.1"/>
    <property type="molecule type" value="Genomic_DNA"/>
</dbReference>
<feature type="domain" description="HTH araC/xylS-type" evidence="5">
    <location>
        <begin position="197"/>
        <end position="295"/>
    </location>
</feature>
<evidence type="ECO:0000313" key="7">
    <source>
        <dbReference type="Proteomes" id="UP000028013"/>
    </source>
</evidence>
<dbReference type="PATRIC" id="fig|1339349.3.peg.3779"/>
<feature type="region of interest" description="Disordered" evidence="4">
    <location>
        <begin position="288"/>
        <end position="309"/>
    </location>
</feature>
<gene>
    <name evidence="6" type="ORF">M094_2679</name>
</gene>
<evidence type="ECO:0000313" key="6">
    <source>
        <dbReference type="EMBL" id="KDS48357.1"/>
    </source>
</evidence>
<evidence type="ECO:0000256" key="4">
    <source>
        <dbReference type="SAM" id="MobiDB-lite"/>
    </source>
</evidence>
<evidence type="ECO:0000259" key="5">
    <source>
        <dbReference type="PROSITE" id="PS01124"/>
    </source>
</evidence>
<dbReference type="Pfam" id="PF12833">
    <property type="entry name" value="HTH_18"/>
    <property type="match status" value="1"/>
</dbReference>
<protein>
    <submittedName>
        <fullName evidence="6">Helix-turn-helix domain protein</fullName>
    </submittedName>
</protein>
<dbReference type="InterPro" id="IPR018060">
    <property type="entry name" value="HTH_AraC"/>
</dbReference>
<dbReference type="AlphaFoldDB" id="A0A078RVK6"/>